<gene>
    <name evidence="9" type="primary">prlC_2</name>
    <name evidence="9" type="ORF">NCTC7914_00745</name>
</gene>
<dbReference type="GO" id="GO:0046872">
    <property type="term" value="F:metal ion binding"/>
    <property type="evidence" value="ECO:0007669"/>
    <property type="project" value="UniProtKB-UniRule"/>
</dbReference>
<name>A0A379KFH5_PSEPU</name>
<comment type="cofactor">
    <cofactor evidence="7">
        <name>Zn(2+)</name>
        <dbReference type="ChEBI" id="CHEBI:29105"/>
    </cofactor>
    <text evidence="7">Binds 1 zinc ion.</text>
</comment>
<feature type="domain" description="Peptidase M3A/M3B catalytic" evidence="8">
    <location>
        <begin position="219"/>
        <end position="661"/>
    </location>
</feature>
<dbReference type="Gene3D" id="1.10.1370.40">
    <property type="match status" value="1"/>
</dbReference>
<dbReference type="GO" id="GO:0006508">
    <property type="term" value="P:proteolysis"/>
    <property type="evidence" value="ECO:0007669"/>
    <property type="project" value="UniProtKB-KW"/>
</dbReference>
<evidence type="ECO:0000256" key="2">
    <source>
        <dbReference type="ARBA" id="ARBA00022670"/>
    </source>
</evidence>
<organism evidence="9 10">
    <name type="scientific">Pseudomonas putida</name>
    <name type="common">Arthrobacter siderocapsulatus</name>
    <dbReference type="NCBI Taxonomy" id="303"/>
    <lineage>
        <taxon>Bacteria</taxon>
        <taxon>Pseudomonadati</taxon>
        <taxon>Pseudomonadota</taxon>
        <taxon>Gammaproteobacteria</taxon>
        <taxon>Pseudomonadales</taxon>
        <taxon>Pseudomonadaceae</taxon>
        <taxon>Pseudomonas</taxon>
    </lineage>
</organism>
<dbReference type="PANTHER" id="PTHR11804">
    <property type="entry name" value="PROTEASE M3 THIMET OLIGOPEPTIDASE-RELATED"/>
    <property type="match status" value="1"/>
</dbReference>
<dbReference type="Proteomes" id="UP000254602">
    <property type="component" value="Unassembled WGS sequence"/>
</dbReference>
<dbReference type="InterPro" id="IPR024077">
    <property type="entry name" value="Neurolysin/TOP_dom2"/>
</dbReference>
<dbReference type="Pfam" id="PF01432">
    <property type="entry name" value="Peptidase_M3"/>
    <property type="match status" value="1"/>
</dbReference>
<protein>
    <submittedName>
        <fullName evidence="9">Peptidase M3A and M3B thimet/oligopeptidase F</fullName>
        <ecNumber evidence="9">3.4.24.70</ecNumber>
    </submittedName>
</protein>
<comment type="similarity">
    <text evidence="1 7">Belongs to the peptidase M3 family.</text>
</comment>
<dbReference type="SUPFAM" id="SSF55486">
    <property type="entry name" value="Metalloproteases ('zincins'), catalytic domain"/>
    <property type="match status" value="1"/>
</dbReference>
<keyword evidence="3 7" id="KW-0479">Metal-binding</keyword>
<dbReference type="InterPro" id="IPR045090">
    <property type="entry name" value="Pept_M3A_M3B"/>
</dbReference>
<accession>A0A379KFH5</accession>
<dbReference type="EC" id="3.4.24.70" evidence="9"/>
<dbReference type="InterPro" id="IPR024079">
    <property type="entry name" value="MetalloPept_cat_dom_sf"/>
</dbReference>
<keyword evidence="2 7" id="KW-0645">Protease</keyword>
<keyword evidence="6 7" id="KW-0482">Metalloprotease</keyword>
<evidence type="ECO:0000256" key="7">
    <source>
        <dbReference type="RuleBase" id="RU003435"/>
    </source>
</evidence>
<evidence type="ECO:0000256" key="3">
    <source>
        <dbReference type="ARBA" id="ARBA00022723"/>
    </source>
</evidence>
<dbReference type="InterPro" id="IPR001567">
    <property type="entry name" value="Pept_M3A_M3B_dom"/>
</dbReference>
<dbReference type="GO" id="GO:0006518">
    <property type="term" value="P:peptide metabolic process"/>
    <property type="evidence" value="ECO:0007669"/>
    <property type="project" value="TreeGrafter"/>
</dbReference>
<proteinExistence type="inferred from homology"/>
<evidence type="ECO:0000256" key="5">
    <source>
        <dbReference type="ARBA" id="ARBA00022833"/>
    </source>
</evidence>
<evidence type="ECO:0000256" key="1">
    <source>
        <dbReference type="ARBA" id="ARBA00006040"/>
    </source>
</evidence>
<sequence>MNNPLLQSSNAPIDFPSITLENMAAAFDHVLSAHEQGIARIIERQQAQPTWDDLVLAVDELDAQLSGTLYTVIPLVGRDQDWAESILGFYGRTVARFEQKDTDSRLHALYERLARSDIGINLAAMKRATLRWHLDRFATSGAALDEHDKARLAELQAQIGTLREAFVRDIDRPGLLIEDEGELIGLSQRLRDELAARASEAGLQGWLVACESAPTEAVLRQAKHRPLREKLYRAFHTRGVDNDLQEDNGTRLQRLAELLDDKARLLGFASHLELSLSTKSAGSVSVVRGFLQTLAASVRPALQRWREGVGQKALVQGLTRVQPWDVIHLQALPAHAQPSEVFREHFPLSAVVTALARLAQQLFGLELRPARMPAWDASVQTFEVWQDQAPIGLFYLDAVQHAGKQADAVFTTYVRNRRIDAEGIYHAAVVVVNSDIPAALGESEPLLDHLALRKLYHEFGHALHHLLVRTSNNVMSNVSELGTDGMELFGKLVERWVWDAGYLASIAVPDQSGSRLSTAGAAAYLKQFKQQGIEEIGRDLSLALFDLDLHGTPYDGRTLEQRLDDARERCGYWPLADFEHPAHAFDHLVSGYDAGYYAYLWADVHAFDLFTRFETNGLLDRATGQALAQALFEPGASRPLREGLEAFLGRAPSHAPYLSWHGLA</sequence>
<dbReference type="RefSeq" id="WP_115273227.1">
    <property type="nucleotide sequence ID" value="NZ_UGUY01000001.1"/>
</dbReference>
<dbReference type="GO" id="GO:0004222">
    <property type="term" value="F:metalloendopeptidase activity"/>
    <property type="evidence" value="ECO:0007669"/>
    <property type="project" value="UniProtKB-EC"/>
</dbReference>
<evidence type="ECO:0000256" key="6">
    <source>
        <dbReference type="ARBA" id="ARBA00023049"/>
    </source>
</evidence>
<dbReference type="PANTHER" id="PTHR11804:SF84">
    <property type="entry name" value="SACCHAROLYSIN"/>
    <property type="match status" value="1"/>
</dbReference>
<dbReference type="AlphaFoldDB" id="A0A379KFH5"/>
<keyword evidence="4 7" id="KW-0378">Hydrolase</keyword>
<reference evidence="9 10" key="1">
    <citation type="submission" date="2018-06" db="EMBL/GenBank/DDBJ databases">
        <authorList>
            <consortium name="Pathogen Informatics"/>
            <person name="Doyle S."/>
        </authorList>
    </citation>
    <scope>NUCLEOTIDE SEQUENCE [LARGE SCALE GENOMIC DNA]</scope>
    <source>
        <strain evidence="9 10">NCTC7914</strain>
    </source>
</reference>
<keyword evidence="5 7" id="KW-0862">Zinc</keyword>
<evidence type="ECO:0000313" key="10">
    <source>
        <dbReference type="Proteomes" id="UP000254602"/>
    </source>
</evidence>
<evidence type="ECO:0000259" key="8">
    <source>
        <dbReference type="Pfam" id="PF01432"/>
    </source>
</evidence>
<dbReference type="EMBL" id="UGUY01000001">
    <property type="protein sequence ID" value="SUD66683.1"/>
    <property type="molecule type" value="Genomic_DNA"/>
</dbReference>
<evidence type="ECO:0000256" key="4">
    <source>
        <dbReference type="ARBA" id="ARBA00022801"/>
    </source>
</evidence>
<dbReference type="Gene3D" id="1.10.1370.10">
    <property type="entry name" value="Neurolysin, domain 3"/>
    <property type="match status" value="1"/>
</dbReference>
<evidence type="ECO:0000313" key="9">
    <source>
        <dbReference type="EMBL" id="SUD66683.1"/>
    </source>
</evidence>
<dbReference type="Gene3D" id="3.40.390.10">
    <property type="entry name" value="Collagenase (Catalytic Domain)"/>
    <property type="match status" value="1"/>
</dbReference>